<keyword evidence="1" id="KW-1133">Transmembrane helix</keyword>
<evidence type="ECO:0008006" key="4">
    <source>
        <dbReference type="Google" id="ProtNLM"/>
    </source>
</evidence>
<gene>
    <name evidence="2" type="ORF">B4923_15735</name>
</gene>
<feature type="transmembrane region" description="Helical" evidence="1">
    <location>
        <begin position="64"/>
        <end position="83"/>
    </location>
</feature>
<dbReference type="OrthoDB" id="3034721at2"/>
<dbReference type="AlphaFoldDB" id="A0A2U1TMD6"/>
<proteinExistence type="predicted"/>
<evidence type="ECO:0000313" key="2">
    <source>
        <dbReference type="EMBL" id="PWC10575.1"/>
    </source>
</evidence>
<dbReference type="Proteomes" id="UP000245138">
    <property type="component" value="Unassembled WGS sequence"/>
</dbReference>
<keyword evidence="3" id="KW-1185">Reference proteome</keyword>
<accession>A0A2U1TMD6</accession>
<sequence length="169" mass="18744">MENILMLVNHTPYWVWGVLAYLIYAGLKARQTRRQSLPHMLIVPGLFLCWGIASIFNAPTSPDVVAVGFVLTLILGVAIGWWGGKNAGVYLPDERCFQRNGSSWPLVLMLLTFCTRFYFSLQQARFPALTHDVLFSTLSGASGGITAGIFWGISLRLLSQKRGLNISHS</sequence>
<feature type="transmembrane region" description="Helical" evidence="1">
    <location>
        <begin position="12"/>
        <end position="29"/>
    </location>
</feature>
<organism evidence="2 3">
    <name type="scientific">Brenneria roseae subsp. americana</name>
    <dbReference type="NCBI Taxonomy" id="1508507"/>
    <lineage>
        <taxon>Bacteria</taxon>
        <taxon>Pseudomonadati</taxon>
        <taxon>Pseudomonadota</taxon>
        <taxon>Gammaproteobacteria</taxon>
        <taxon>Enterobacterales</taxon>
        <taxon>Pectobacteriaceae</taxon>
        <taxon>Brenneria</taxon>
    </lineage>
</organism>
<feature type="transmembrane region" description="Helical" evidence="1">
    <location>
        <begin position="41"/>
        <end position="58"/>
    </location>
</feature>
<reference evidence="2 3" key="1">
    <citation type="submission" date="2018-04" db="EMBL/GenBank/DDBJ databases">
        <title>Brenneria corticis sp.nov.</title>
        <authorList>
            <person name="Li Y."/>
        </authorList>
    </citation>
    <scope>NUCLEOTIDE SEQUENCE [LARGE SCALE GENOMIC DNA]</scope>
    <source>
        <strain evidence="2 3">LMG 27715</strain>
    </source>
</reference>
<dbReference type="RefSeq" id="WP_109055321.1">
    <property type="nucleotide sequence ID" value="NZ_QDKJ01000013.1"/>
</dbReference>
<dbReference type="EMBL" id="QDKJ01000013">
    <property type="protein sequence ID" value="PWC10575.1"/>
    <property type="molecule type" value="Genomic_DNA"/>
</dbReference>
<feature type="transmembrane region" description="Helical" evidence="1">
    <location>
        <begin position="133"/>
        <end position="153"/>
    </location>
</feature>
<keyword evidence="1" id="KW-0472">Membrane</keyword>
<evidence type="ECO:0000256" key="1">
    <source>
        <dbReference type="SAM" id="Phobius"/>
    </source>
</evidence>
<feature type="transmembrane region" description="Helical" evidence="1">
    <location>
        <begin position="104"/>
        <end position="121"/>
    </location>
</feature>
<dbReference type="InterPro" id="IPR046730">
    <property type="entry name" value="DUF6622"/>
</dbReference>
<protein>
    <recommendedName>
        <fullName evidence="4">DUF1453 domain-containing protein</fullName>
    </recommendedName>
</protein>
<keyword evidence="1" id="KW-0812">Transmembrane</keyword>
<dbReference type="Pfam" id="PF20327">
    <property type="entry name" value="DUF6622"/>
    <property type="match status" value="1"/>
</dbReference>
<name>A0A2U1TMD6_9GAMM</name>
<comment type="caution">
    <text evidence="2">The sequence shown here is derived from an EMBL/GenBank/DDBJ whole genome shotgun (WGS) entry which is preliminary data.</text>
</comment>
<evidence type="ECO:0000313" key="3">
    <source>
        <dbReference type="Proteomes" id="UP000245138"/>
    </source>
</evidence>